<dbReference type="InterPro" id="IPR014211">
    <property type="entry name" value="Spore_III_AD"/>
</dbReference>
<dbReference type="InterPro" id="IPR025664">
    <property type="entry name" value="Spore_III_AC/AD"/>
</dbReference>
<keyword evidence="1" id="KW-0812">Transmembrane</keyword>
<protein>
    <submittedName>
        <fullName evidence="2">Stage III sporulation protein AD</fullName>
    </submittedName>
</protein>
<accession>A0A923NDZ2</accession>
<evidence type="ECO:0000313" key="3">
    <source>
        <dbReference type="Proteomes" id="UP000644115"/>
    </source>
</evidence>
<dbReference type="RefSeq" id="WP_177264244.1">
    <property type="nucleotide sequence ID" value="NZ_JACRWC010000006.1"/>
</dbReference>
<sequence length="128" mass="13909">MEILKIAGLALTGVLLASLMKSVHKEFSIYIILATVIVVFLMILDKLTEVFVFLQSIYDSVPYGKTFFPVIFKVLAVAYIADLTAQLCRDAGESAVGGKVELAGKVIIFYLALPILSAILELIGTLLQ</sequence>
<keyword evidence="3" id="KW-1185">Reference proteome</keyword>
<dbReference type="AlphaFoldDB" id="A0A923NDZ2"/>
<evidence type="ECO:0000256" key="1">
    <source>
        <dbReference type="SAM" id="Phobius"/>
    </source>
</evidence>
<dbReference type="Pfam" id="PF06686">
    <property type="entry name" value="SpoIIIAC"/>
    <property type="match status" value="2"/>
</dbReference>
<proteinExistence type="predicted"/>
<feature type="transmembrane region" description="Helical" evidence="1">
    <location>
        <begin position="66"/>
        <end position="87"/>
    </location>
</feature>
<name>A0A923NDZ2_9FIRM</name>
<feature type="transmembrane region" description="Helical" evidence="1">
    <location>
        <begin position="107"/>
        <end position="127"/>
    </location>
</feature>
<keyword evidence="1" id="KW-1133">Transmembrane helix</keyword>
<feature type="transmembrane region" description="Helical" evidence="1">
    <location>
        <begin position="30"/>
        <end position="54"/>
    </location>
</feature>
<dbReference type="EMBL" id="JACRWC010000006">
    <property type="protein sequence ID" value="MBC5998460.1"/>
    <property type="molecule type" value="Genomic_DNA"/>
</dbReference>
<keyword evidence="1" id="KW-0472">Membrane</keyword>
<dbReference type="Proteomes" id="UP000644115">
    <property type="component" value="Unassembled WGS sequence"/>
</dbReference>
<comment type="caution">
    <text evidence="2">The sequence shown here is derived from an EMBL/GenBank/DDBJ whole genome shotgun (WGS) entry which is preliminary data.</text>
</comment>
<organism evidence="2 3">
    <name type="scientific">Lentihominibacter faecis</name>
    <dbReference type="NCBI Taxonomy" id="2764712"/>
    <lineage>
        <taxon>Bacteria</taxon>
        <taxon>Bacillati</taxon>
        <taxon>Bacillota</taxon>
        <taxon>Clostridia</taxon>
        <taxon>Peptostreptococcales</taxon>
        <taxon>Anaerovoracaceae</taxon>
        <taxon>Lentihominibacter</taxon>
    </lineage>
</organism>
<evidence type="ECO:0000313" key="2">
    <source>
        <dbReference type="EMBL" id="MBC5998460.1"/>
    </source>
</evidence>
<gene>
    <name evidence="2" type="primary">spoIIIAD</name>
    <name evidence="2" type="ORF">H8876_00280</name>
</gene>
<dbReference type="NCBIfam" id="TIGR02849">
    <property type="entry name" value="spore_III_AD"/>
    <property type="match status" value="1"/>
</dbReference>
<reference evidence="2" key="1">
    <citation type="submission" date="2020-08" db="EMBL/GenBank/DDBJ databases">
        <authorList>
            <person name="Liu C."/>
            <person name="Sun Q."/>
        </authorList>
    </citation>
    <scope>NUCLEOTIDE SEQUENCE</scope>
    <source>
        <strain evidence="2">BX16</strain>
    </source>
</reference>